<protein>
    <submittedName>
        <fullName evidence="3">Uncharacterized protein</fullName>
    </submittedName>
</protein>
<keyword evidence="1" id="KW-1133">Transmembrane helix</keyword>
<organism evidence="3 4">
    <name type="scientific">Blautia obeum</name>
    <dbReference type="NCBI Taxonomy" id="40520"/>
    <lineage>
        <taxon>Bacteria</taxon>
        <taxon>Bacillati</taxon>
        <taxon>Bacillota</taxon>
        <taxon>Clostridia</taxon>
        <taxon>Lachnospirales</taxon>
        <taxon>Lachnospiraceae</taxon>
        <taxon>Blautia</taxon>
    </lineage>
</organism>
<sequence length="98" mass="9543">MKTTVFEKGKQKMNAIKGASAVALGSAVALAGAALPVFAAEGGGGAEDAVVSGMTSAASSMTGLVTKAVPIVVPIMTAVIVVKFGMGLFKKLSGKASS</sequence>
<reference evidence="3 4" key="1">
    <citation type="submission" date="2018-08" db="EMBL/GenBank/DDBJ databases">
        <title>A genome reference for cultivated species of the human gut microbiota.</title>
        <authorList>
            <person name="Zou Y."/>
            <person name="Xue W."/>
            <person name="Luo G."/>
        </authorList>
    </citation>
    <scope>NUCLEOTIDE SEQUENCE [LARGE SCALE GENOMIC DNA]</scope>
    <source>
        <strain evidence="3 4">AM28-23</strain>
    </source>
</reference>
<keyword evidence="1" id="KW-0472">Membrane</keyword>
<feature type="signal peptide" evidence="2">
    <location>
        <begin position="1"/>
        <end position="39"/>
    </location>
</feature>
<dbReference type="Pfam" id="PF19199">
    <property type="entry name" value="Phage_coatGP8"/>
    <property type="match status" value="1"/>
</dbReference>
<keyword evidence="2" id="KW-0732">Signal</keyword>
<evidence type="ECO:0000313" key="3">
    <source>
        <dbReference type="EMBL" id="RHE41824.1"/>
    </source>
</evidence>
<dbReference type="InterPro" id="IPR008020">
    <property type="entry name" value="G8P"/>
</dbReference>
<accession>A0A414JB90</accession>
<comment type="caution">
    <text evidence="3">The sequence shown here is derived from an EMBL/GenBank/DDBJ whole genome shotgun (WGS) entry which is preliminary data.</text>
</comment>
<feature type="transmembrane region" description="Helical" evidence="1">
    <location>
        <begin position="68"/>
        <end position="89"/>
    </location>
</feature>
<evidence type="ECO:0000256" key="1">
    <source>
        <dbReference type="SAM" id="Phobius"/>
    </source>
</evidence>
<feature type="chain" id="PRO_5019094884" evidence="2">
    <location>
        <begin position="40"/>
        <end position="98"/>
    </location>
</feature>
<gene>
    <name evidence="3" type="ORF">DW740_00450</name>
</gene>
<dbReference type="EMBL" id="QSKF01000001">
    <property type="protein sequence ID" value="RHE41824.1"/>
    <property type="molecule type" value="Genomic_DNA"/>
</dbReference>
<name>A0A414JB90_9FIRM</name>
<dbReference type="AlphaFoldDB" id="A0A414JB90"/>
<proteinExistence type="predicted"/>
<keyword evidence="1" id="KW-0812">Transmembrane</keyword>
<dbReference type="RefSeq" id="WP_118048757.1">
    <property type="nucleotide sequence ID" value="NZ_CABJFK010000001.1"/>
</dbReference>
<evidence type="ECO:0000256" key="2">
    <source>
        <dbReference type="SAM" id="SignalP"/>
    </source>
</evidence>
<dbReference type="Proteomes" id="UP000283745">
    <property type="component" value="Unassembled WGS sequence"/>
</dbReference>
<dbReference type="SUPFAM" id="SSF57987">
    <property type="entry name" value="Inovirus (filamentous phage) major coat protein"/>
    <property type="match status" value="1"/>
</dbReference>
<evidence type="ECO:0000313" key="4">
    <source>
        <dbReference type="Proteomes" id="UP000283745"/>
    </source>
</evidence>